<evidence type="ECO:0000313" key="3">
    <source>
        <dbReference type="Proteomes" id="UP000604825"/>
    </source>
</evidence>
<accession>A0A811NE75</accession>
<evidence type="ECO:0008006" key="4">
    <source>
        <dbReference type="Google" id="ProtNLM"/>
    </source>
</evidence>
<dbReference type="AlphaFoldDB" id="A0A811NE75"/>
<evidence type="ECO:0000256" key="1">
    <source>
        <dbReference type="SAM" id="SignalP"/>
    </source>
</evidence>
<proteinExistence type="predicted"/>
<sequence length="180" mass="19875">MAAYRSLALAFLLAAVPGTLAVDSRSTTTDGLQKACNATSSPRICLKVLTRAGPDPESPSTAASPRRLAELAFRYLEKRGPALLAEARRETAATRNRSMRYCLREFNDDIRVYARWLHGLAPERGGGDAEFVEAKRRLEALLEAPSNSGISCWGGQVDEKPVIRRIFDYEAMMQVTLCRI</sequence>
<dbReference type="EMBL" id="CAJGYO010000003">
    <property type="protein sequence ID" value="CAD6220488.1"/>
    <property type="molecule type" value="Genomic_DNA"/>
</dbReference>
<reference evidence="2" key="1">
    <citation type="submission" date="2020-10" db="EMBL/GenBank/DDBJ databases">
        <authorList>
            <person name="Han B."/>
            <person name="Lu T."/>
            <person name="Zhao Q."/>
            <person name="Huang X."/>
            <person name="Zhao Y."/>
        </authorList>
    </citation>
    <scope>NUCLEOTIDE SEQUENCE</scope>
</reference>
<name>A0A811NE75_9POAL</name>
<dbReference type="InterPro" id="IPR035513">
    <property type="entry name" value="Invertase/methylesterase_inhib"/>
</dbReference>
<gene>
    <name evidence="2" type="ORF">NCGR_LOCUS13953</name>
</gene>
<feature type="signal peptide" evidence="1">
    <location>
        <begin position="1"/>
        <end position="21"/>
    </location>
</feature>
<protein>
    <recommendedName>
        <fullName evidence="4">Pectinesterase inhibitor domain-containing protein</fullName>
    </recommendedName>
</protein>
<evidence type="ECO:0000313" key="2">
    <source>
        <dbReference type="EMBL" id="CAD6220488.1"/>
    </source>
</evidence>
<dbReference type="SUPFAM" id="SSF101148">
    <property type="entry name" value="Plant invertase/pectin methylesterase inhibitor"/>
    <property type="match status" value="1"/>
</dbReference>
<keyword evidence="3" id="KW-1185">Reference proteome</keyword>
<organism evidence="2 3">
    <name type="scientific">Miscanthus lutarioriparius</name>
    <dbReference type="NCBI Taxonomy" id="422564"/>
    <lineage>
        <taxon>Eukaryota</taxon>
        <taxon>Viridiplantae</taxon>
        <taxon>Streptophyta</taxon>
        <taxon>Embryophyta</taxon>
        <taxon>Tracheophyta</taxon>
        <taxon>Spermatophyta</taxon>
        <taxon>Magnoliopsida</taxon>
        <taxon>Liliopsida</taxon>
        <taxon>Poales</taxon>
        <taxon>Poaceae</taxon>
        <taxon>PACMAD clade</taxon>
        <taxon>Panicoideae</taxon>
        <taxon>Andropogonodae</taxon>
        <taxon>Andropogoneae</taxon>
        <taxon>Saccharinae</taxon>
        <taxon>Miscanthus</taxon>
    </lineage>
</organism>
<dbReference type="OrthoDB" id="10540661at2759"/>
<comment type="caution">
    <text evidence="2">The sequence shown here is derived from an EMBL/GenBank/DDBJ whole genome shotgun (WGS) entry which is preliminary data.</text>
</comment>
<keyword evidence="1" id="KW-0732">Signal</keyword>
<dbReference type="Proteomes" id="UP000604825">
    <property type="component" value="Unassembled WGS sequence"/>
</dbReference>
<feature type="chain" id="PRO_5032488771" description="Pectinesterase inhibitor domain-containing protein" evidence="1">
    <location>
        <begin position="22"/>
        <end position="180"/>
    </location>
</feature>